<sequence length="517" mass="58440">MASIFVQPLIFKQNKSDTNVALLETKLEWKKQIGTVALKRGISIDDYVRSKYSDKLAEICKTTNKLVELLFSFSINEKSDFFMFGIKSNVKTVLQYGVNLPAVCGIITYANVTSNGKQIEYNGIIIGFSVNRETYYLEDAKISEYLQHCKEYDSVGSIGSDNDVESEISGNNNSDNDDNDDNDNDDNDNDDNDDNDNDDNDDNDNDDNDNDDNDNETEKDKTNNDDLECDSQDVDGDANDCDSNIDIDVSDGLTDDDAVVEDGLTDDDAVADDEQEDGQDDATGNDPCDDGEFGGDAECELDDETAHLPKKKSAPSRSTKIMANLDMSIIFNILDTEPIDKITPDSALHEKRKLILTILKKLDFTAKIVQLIEKGIYNYTIDKCNFKQYIPLWECPEFVDIYITKAKNLYTNLNAACYVKNAGLINKVKNGTILPYELAFIDNFKLYPEKWQDIIEEKARTEKMIKDSIIETATDIFQCSRCKQRKTLYCEVQTRSSDEPMTKFITCLNCGKKWKQY</sequence>
<evidence type="ECO:0000256" key="1">
    <source>
        <dbReference type="ARBA" id="ARBA00022723"/>
    </source>
</evidence>
<evidence type="ECO:0000313" key="6">
    <source>
        <dbReference type="EMBL" id="QHT81518.1"/>
    </source>
</evidence>
<dbReference type="CDD" id="cd13749">
    <property type="entry name" value="Zn-ribbon_TFIIS"/>
    <property type="match status" value="1"/>
</dbReference>
<dbReference type="GO" id="GO:0006386">
    <property type="term" value="P:termination of RNA polymerase III transcription"/>
    <property type="evidence" value="ECO:0007669"/>
    <property type="project" value="TreeGrafter"/>
</dbReference>
<dbReference type="GO" id="GO:0003899">
    <property type="term" value="F:DNA-directed RNA polymerase activity"/>
    <property type="evidence" value="ECO:0007669"/>
    <property type="project" value="InterPro"/>
</dbReference>
<dbReference type="PROSITE" id="PS51133">
    <property type="entry name" value="ZF_TFIIS_2"/>
    <property type="match status" value="1"/>
</dbReference>
<feature type="domain" description="TFIIS-type" evidence="5">
    <location>
        <begin position="475"/>
        <end position="515"/>
    </location>
</feature>
<dbReference type="PANTHER" id="PTHR11239">
    <property type="entry name" value="DNA-DIRECTED RNA POLYMERASE"/>
    <property type="match status" value="1"/>
</dbReference>
<dbReference type="GO" id="GO:0008270">
    <property type="term" value="F:zinc ion binding"/>
    <property type="evidence" value="ECO:0007669"/>
    <property type="project" value="UniProtKB-KW"/>
</dbReference>
<keyword evidence="1" id="KW-0479">Metal-binding</keyword>
<dbReference type="GO" id="GO:0005666">
    <property type="term" value="C:RNA polymerase III complex"/>
    <property type="evidence" value="ECO:0007669"/>
    <property type="project" value="TreeGrafter"/>
</dbReference>
<dbReference type="Gene3D" id="2.20.25.10">
    <property type="match status" value="1"/>
</dbReference>
<keyword evidence="3" id="KW-0862">Zinc</keyword>
<evidence type="ECO:0000259" key="5">
    <source>
        <dbReference type="PROSITE" id="PS51133"/>
    </source>
</evidence>
<dbReference type="SMART" id="SM00440">
    <property type="entry name" value="ZnF_C2C2"/>
    <property type="match status" value="1"/>
</dbReference>
<keyword evidence="2" id="KW-0863">Zinc-finger</keyword>
<organism evidence="6">
    <name type="scientific">viral metagenome</name>
    <dbReference type="NCBI Taxonomy" id="1070528"/>
    <lineage>
        <taxon>unclassified sequences</taxon>
        <taxon>metagenomes</taxon>
        <taxon>organismal metagenomes</taxon>
    </lineage>
</organism>
<dbReference type="Pfam" id="PF01096">
    <property type="entry name" value="Zn_ribbon_TFIIS"/>
    <property type="match status" value="1"/>
</dbReference>
<feature type="region of interest" description="Disordered" evidence="4">
    <location>
        <begin position="157"/>
        <end position="298"/>
    </location>
</feature>
<accession>A0A6C0HLF5</accession>
<name>A0A6C0HLF5_9ZZZZ</name>
<evidence type="ECO:0000256" key="3">
    <source>
        <dbReference type="ARBA" id="ARBA00022833"/>
    </source>
</evidence>
<dbReference type="AlphaFoldDB" id="A0A6C0HLF5"/>
<dbReference type="PANTHER" id="PTHR11239:SF12">
    <property type="entry name" value="DNA-DIRECTED RNA POLYMERASE III SUBUNIT RPC10"/>
    <property type="match status" value="1"/>
</dbReference>
<dbReference type="InterPro" id="IPR001222">
    <property type="entry name" value="Znf_TFIIS"/>
</dbReference>
<evidence type="ECO:0000256" key="4">
    <source>
        <dbReference type="SAM" id="MobiDB-lite"/>
    </source>
</evidence>
<proteinExistence type="predicted"/>
<feature type="compositionally biased region" description="Acidic residues" evidence="4">
    <location>
        <begin position="175"/>
        <end position="215"/>
    </location>
</feature>
<dbReference type="PROSITE" id="PS00466">
    <property type="entry name" value="ZF_TFIIS_1"/>
    <property type="match status" value="1"/>
</dbReference>
<evidence type="ECO:0000256" key="2">
    <source>
        <dbReference type="ARBA" id="ARBA00022771"/>
    </source>
</evidence>
<dbReference type="GO" id="GO:0003676">
    <property type="term" value="F:nucleic acid binding"/>
    <property type="evidence" value="ECO:0007669"/>
    <property type="project" value="InterPro"/>
</dbReference>
<feature type="compositionally biased region" description="Acidic residues" evidence="4">
    <location>
        <begin position="287"/>
        <end position="298"/>
    </location>
</feature>
<dbReference type="EMBL" id="MN739984">
    <property type="protein sequence ID" value="QHT81518.1"/>
    <property type="molecule type" value="Genomic_DNA"/>
</dbReference>
<dbReference type="InterPro" id="IPR012164">
    <property type="entry name" value="Rpa12/Rpb9/Rpc10/TFS"/>
</dbReference>
<feature type="compositionally biased region" description="Acidic residues" evidence="4">
    <location>
        <begin position="225"/>
        <end position="280"/>
    </location>
</feature>
<dbReference type="SUPFAM" id="SSF57783">
    <property type="entry name" value="Zinc beta-ribbon"/>
    <property type="match status" value="1"/>
</dbReference>
<reference evidence="6" key="1">
    <citation type="journal article" date="2020" name="Nature">
        <title>Giant virus diversity and host interactions through global metagenomics.</title>
        <authorList>
            <person name="Schulz F."/>
            <person name="Roux S."/>
            <person name="Paez-Espino D."/>
            <person name="Jungbluth S."/>
            <person name="Walsh D.A."/>
            <person name="Denef V.J."/>
            <person name="McMahon K.D."/>
            <person name="Konstantinidis K.T."/>
            <person name="Eloe-Fadrosh E.A."/>
            <person name="Kyrpides N.C."/>
            <person name="Woyke T."/>
        </authorList>
    </citation>
    <scope>NUCLEOTIDE SEQUENCE</scope>
    <source>
        <strain evidence="6">GVMAG-M-3300023184-13</strain>
    </source>
</reference>
<protein>
    <recommendedName>
        <fullName evidence="5">TFIIS-type domain-containing protein</fullName>
    </recommendedName>
</protein>